<organism evidence="4 5">
    <name type="scientific">Candidatus Roizmanbacteria bacterium GW2011_GWA2_33_33</name>
    <dbReference type="NCBI Taxonomy" id="1618476"/>
    <lineage>
        <taxon>Bacteria</taxon>
        <taxon>Candidatus Roizmaniibacteriota</taxon>
    </lineage>
</organism>
<feature type="compositionally biased region" description="Low complexity" evidence="1">
    <location>
        <begin position="168"/>
        <end position="186"/>
    </location>
</feature>
<dbReference type="EMBL" id="LBPD01000015">
    <property type="protein sequence ID" value="KKP51422.1"/>
    <property type="molecule type" value="Genomic_DNA"/>
</dbReference>
<dbReference type="PATRIC" id="fig|1618476.3.peg.248"/>
<feature type="transmembrane region" description="Helical" evidence="2">
    <location>
        <begin position="17"/>
        <end position="38"/>
    </location>
</feature>
<feature type="region of interest" description="Disordered" evidence="1">
    <location>
        <begin position="168"/>
        <end position="194"/>
    </location>
</feature>
<keyword evidence="2" id="KW-1133">Transmembrane helix</keyword>
<dbReference type="AlphaFoldDB" id="A0A0G0D7H4"/>
<dbReference type="Gene3D" id="3.30.70.2390">
    <property type="match status" value="1"/>
</dbReference>
<evidence type="ECO:0000256" key="1">
    <source>
        <dbReference type="SAM" id="MobiDB-lite"/>
    </source>
</evidence>
<keyword evidence="2" id="KW-0812">Transmembrane</keyword>
<keyword evidence="2" id="KW-0472">Membrane</keyword>
<accession>A0A0G0D7H4</accession>
<evidence type="ECO:0000313" key="5">
    <source>
        <dbReference type="Proteomes" id="UP000034045"/>
    </source>
</evidence>
<evidence type="ECO:0000256" key="2">
    <source>
        <dbReference type="SAM" id="Phobius"/>
    </source>
</evidence>
<name>A0A0G0D7H4_9BACT</name>
<gene>
    <name evidence="4" type="ORF">UR42_C0015G0011</name>
</gene>
<dbReference type="InterPro" id="IPR027381">
    <property type="entry name" value="LytR/CpsA/Psr_C"/>
</dbReference>
<evidence type="ECO:0000259" key="3">
    <source>
        <dbReference type="Pfam" id="PF13399"/>
    </source>
</evidence>
<dbReference type="Proteomes" id="UP000034045">
    <property type="component" value="Unassembled WGS sequence"/>
</dbReference>
<reference evidence="4 5" key="1">
    <citation type="journal article" date="2015" name="Nature">
        <title>rRNA introns, odd ribosomes, and small enigmatic genomes across a large radiation of phyla.</title>
        <authorList>
            <person name="Brown C.T."/>
            <person name="Hug L.A."/>
            <person name="Thomas B.C."/>
            <person name="Sharon I."/>
            <person name="Castelle C.J."/>
            <person name="Singh A."/>
            <person name="Wilkins M.J."/>
            <person name="Williams K.H."/>
            <person name="Banfield J.F."/>
        </authorList>
    </citation>
    <scope>NUCLEOTIDE SEQUENCE [LARGE SCALE GENOMIC DNA]</scope>
</reference>
<protein>
    <recommendedName>
        <fullName evidence="3">LytR/CpsA/Psr regulator C-terminal domain-containing protein</fullName>
    </recommendedName>
</protein>
<feature type="domain" description="LytR/CpsA/Psr regulator C-terminal" evidence="3">
    <location>
        <begin position="70"/>
        <end position="161"/>
    </location>
</feature>
<dbReference type="Pfam" id="PF13399">
    <property type="entry name" value="LytR_C"/>
    <property type="match status" value="1"/>
</dbReference>
<proteinExistence type="predicted"/>
<comment type="caution">
    <text evidence="4">The sequence shown here is derived from an EMBL/GenBank/DDBJ whole genome shotgun (WGS) entry which is preliminary data.</text>
</comment>
<evidence type="ECO:0000313" key="4">
    <source>
        <dbReference type="EMBL" id="KKP51422.1"/>
    </source>
</evidence>
<sequence length="194" mass="20876">MEETAFSYSSQPKKNKMFPTVVVVVVLLTAIIASYLIINKPKKTEEKKEAVVVENKMPSPTPLPKIDKKTVKIQVQNGTGTPGQAGIVVKALEDAGYSSDNIKTGNADKFDNSTTSITARDNFEEIVNDIKEVLKSTFDKITVVSPNLDKDSEFDIVVVTGGKIFESVTPTTSVSPTPSLTTTPTTTPSPTPTP</sequence>